<organism evidence="1 2">
    <name type="scientific">Diversispora epigaea</name>
    <dbReference type="NCBI Taxonomy" id="1348612"/>
    <lineage>
        <taxon>Eukaryota</taxon>
        <taxon>Fungi</taxon>
        <taxon>Fungi incertae sedis</taxon>
        <taxon>Mucoromycota</taxon>
        <taxon>Glomeromycotina</taxon>
        <taxon>Glomeromycetes</taxon>
        <taxon>Diversisporales</taxon>
        <taxon>Diversisporaceae</taxon>
        <taxon>Diversispora</taxon>
    </lineage>
</organism>
<comment type="caution">
    <text evidence="1">The sequence shown here is derived from an EMBL/GenBank/DDBJ whole genome shotgun (WGS) entry which is preliminary data.</text>
</comment>
<sequence>MCHGHTGTIVVVKVAGTDEIVGGYNPLAWDNSKSEFGYYDFMMKSFVSDFTQDRLCQCEIDPILTKYEKPIRTTSDNFSIVNYEVFEIIKKQIPNCTIR</sequence>
<dbReference type="OrthoDB" id="2487464at2759"/>
<evidence type="ECO:0008006" key="3">
    <source>
        <dbReference type="Google" id="ProtNLM"/>
    </source>
</evidence>
<proteinExistence type="predicted"/>
<evidence type="ECO:0000313" key="2">
    <source>
        <dbReference type="Proteomes" id="UP000266861"/>
    </source>
</evidence>
<dbReference type="AlphaFoldDB" id="A0A397JB40"/>
<reference evidence="1 2" key="1">
    <citation type="submission" date="2018-08" db="EMBL/GenBank/DDBJ databases">
        <title>Genome and evolution of the arbuscular mycorrhizal fungus Diversispora epigaea (formerly Glomus versiforme) and its bacterial endosymbionts.</title>
        <authorList>
            <person name="Sun X."/>
            <person name="Fei Z."/>
            <person name="Harrison M."/>
        </authorList>
    </citation>
    <scope>NUCLEOTIDE SEQUENCE [LARGE SCALE GENOMIC DNA]</scope>
    <source>
        <strain evidence="1 2">IT104</strain>
    </source>
</reference>
<name>A0A397JB40_9GLOM</name>
<dbReference type="Proteomes" id="UP000266861">
    <property type="component" value="Unassembled WGS sequence"/>
</dbReference>
<accession>A0A397JB40</accession>
<gene>
    <name evidence="1" type="ORF">Glove_64g102</name>
</gene>
<dbReference type="EMBL" id="PQFF01000061">
    <property type="protein sequence ID" value="RHZ85549.1"/>
    <property type="molecule type" value="Genomic_DNA"/>
</dbReference>
<protein>
    <recommendedName>
        <fullName evidence="3">TLDc domain-containing protein</fullName>
    </recommendedName>
</protein>
<keyword evidence="2" id="KW-1185">Reference proteome</keyword>
<evidence type="ECO:0000313" key="1">
    <source>
        <dbReference type="EMBL" id="RHZ85549.1"/>
    </source>
</evidence>